<evidence type="ECO:0000256" key="2">
    <source>
        <dbReference type="SAM" id="Phobius"/>
    </source>
</evidence>
<proteinExistence type="predicted"/>
<evidence type="ECO:0000256" key="1">
    <source>
        <dbReference type="SAM" id="MobiDB-lite"/>
    </source>
</evidence>
<keyword evidence="2" id="KW-0472">Membrane</keyword>
<feature type="transmembrane region" description="Helical" evidence="2">
    <location>
        <begin position="541"/>
        <end position="562"/>
    </location>
</feature>
<protein>
    <submittedName>
        <fullName evidence="3">Uncharacterized protein</fullName>
    </submittedName>
</protein>
<keyword evidence="2" id="KW-1133">Transmembrane helix</keyword>
<keyword evidence="2" id="KW-0812">Transmembrane</keyword>
<dbReference type="Proteomes" id="UP000816034">
    <property type="component" value="Unassembled WGS sequence"/>
</dbReference>
<keyword evidence="4" id="KW-1185">Reference proteome</keyword>
<feature type="transmembrane region" description="Helical" evidence="2">
    <location>
        <begin position="205"/>
        <end position="227"/>
    </location>
</feature>
<evidence type="ECO:0000313" key="3">
    <source>
        <dbReference type="EMBL" id="KAG2392128.1"/>
    </source>
</evidence>
<feature type="transmembrane region" description="Helical" evidence="2">
    <location>
        <begin position="501"/>
        <end position="520"/>
    </location>
</feature>
<feature type="transmembrane region" description="Helical" evidence="2">
    <location>
        <begin position="457"/>
        <end position="481"/>
    </location>
</feature>
<reference evidence="3 4" key="1">
    <citation type="journal article" date="2018" name="BMC Genomics">
        <title>The genome of Naegleria lovaniensis, the basis for a comparative approach to unravel pathogenicity factors of the human pathogenic amoeba N. fowleri.</title>
        <authorList>
            <person name="Liechti N."/>
            <person name="Schurch N."/>
            <person name="Bruggmann R."/>
            <person name="Wittwer M."/>
        </authorList>
    </citation>
    <scope>NUCLEOTIDE SEQUENCE [LARGE SCALE GENOMIC DNA]</scope>
    <source>
        <strain evidence="3 4">ATCC 30569</strain>
    </source>
</reference>
<dbReference type="RefSeq" id="XP_044554022.1">
    <property type="nucleotide sequence ID" value="XM_044688140.1"/>
</dbReference>
<comment type="caution">
    <text evidence="3">The sequence shown here is derived from an EMBL/GenBank/DDBJ whole genome shotgun (WGS) entry which is preliminary data.</text>
</comment>
<feature type="compositionally biased region" description="Basic and acidic residues" evidence="1">
    <location>
        <begin position="367"/>
        <end position="381"/>
    </location>
</feature>
<gene>
    <name evidence="3" type="ORF">C9374_012380</name>
</gene>
<feature type="transmembrane region" description="Helical" evidence="2">
    <location>
        <begin position="256"/>
        <end position="276"/>
    </location>
</feature>
<dbReference type="EMBL" id="PYSW02000005">
    <property type="protein sequence ID" value="KAG2392128.1"/>
    <property type="molecule type" value="Genomic_DNA"/>
</dbReference>
<dbReference type="AlphaFoldDB" id="A0AA88GZN4"/>
<feature type="compositionally biased region" description="Polar residues" evidence="1">
    <location>
        <begin position="385"/>
        <end position="420"/>
    </location>
</feature>
<dbReference type="GeneID" id="68104834"/>
<feature type="transmembrane region" description="Helical" evidence="2">
    <location>
        <begin position="173"/>
        <end position="193"/>
    </location>
</feature>
<evidence type="ECO:0000313" key="4">
    <source>
        <dbReference type="Proteomes" id="UP000816034"/>
    </source>
</evidence>
<feature type="transmembrane region" description="Helical" evidence="2">
    <location>
        <begin position="582"/>
        <end position="609"/>
    </location>
</feature>
<feature type="region of interest" description="Disordered" evidence="1">
    <location>
        <begin position="352"/>
        <end position="420"/>
    </location>
</feature>
<feature type="region of interest" description="Disordered" evidence="1">
    <location>
        <begin position="10"/>
        <end position="30"/>
    </location>
</feature>
<name>A0AA88GZN4_NAELO</name>
<accession>A0AA88GZN4</accession>
<sequence length="640" mass="70485">MFGAFTASLSSSLSSSSPFHHPSGNNNHNDAAGIQSSSWALHDFISSLLSKTLSSVLYEIQNTNHHLRSLFSSESSYHHNAHTSNTILTSPSSLSTSMASVPPTTSVPTSFFSIIHSSASSGSSPFLPQQQQNSILSTIISRPLSDLYIPFNFTNGTSATTQSLMIADSVLEYVGVGFCLLLLAFYLTILILVLRKRNNFFLSLWPSRVLVLCGVISHMFFSIIALLSQQDWWTQIRSANTLQDSVSMSNNVLCRISYPLEFISLVTALSAVLFIITHNLSPRRKPDRSASMYSRKASIHNGVLSTHATVDSGVSSSSSPYHKRNASVVDILAHEDVDATMSLTGTTIEDGSVKPLLRSHSTSKSITEMRTHTRRKSEPNVKHAPSQTDSNIQIIETSTSPRSNSSKHNGSEQNNNQTSHSAATFKIDSAPLIQQFQKTNPTINVQKDNKAIIAKTLIIVGLFASIQITGIIVDLILTYTIGHNGLEFLFNHVTRSSGYCALPTSSLLIQGMFFFPYFIAFNMYSVRLYKKLVNKRMRRRILACQIIITSLFVIFGILGKSGESIFTILQSIDTDQSFLFDVLVRLFGVVQSLACDILIGLFVIVYFVVLPLADSMKTDNFYSKQMSTLSNTSPSQSQFV</sequence>
<organism evidence="3 4">
    <name type="scientific">Naegleria lovaniensis</name>
    <name type="common">Amoeba</name>
    <dbReference type="NCBI Taxonomy" id="51637"/>
    <lineage>
        <taxon>Eukaryota</taxon>
        <taxon>Discoba</taxon>
        <taxon>Heterolobosea</taxon>
        <taxon>Tetramitia</taxon>
        <taxon>Eutetramitia</taxon>
        <taxon>Vahlkampfiidae</taxon>
        <taxon>Naegleria</taxon>
    </lineage>
</organism>